<sequence length="173" mass="19388">MEEAFKGKQNASILQDYTSELKNYTSDIRVLALRLSVSDARDSRSPVMRSSWTREHTELAVSNSVSCDSVSSWTREDIPVRDMWGVLHQGCNHASKGEQTLVDVPCFPCPLVHSSRPTNVLTARQVNLNSHGWTQLERMTLEQKTPPLGPDNHFSQSSFATVENVTTRDTLKA</sequence>
<evidence type="ECO:0000313" key="2">
    <source>
        <dbReference type="Proteomes" id="UP001164746"/>
    </source>
</evidence>
<evidence type="ECO:0000313" key="1">
    <source>
        <dbReference type="EMBL" id="WAR21947.1"/>
    </source>
</evidence>
<keyword evidence="2" id="KW-1185">Reference proteome</keyword>
<proteinExistence type="predicted"/>
<organism evidence="1 2">
    <name type="scientific">Mya arenaria</name>
    <name type="common">Soft-shell clam</name>
    <dbReference type="NCBI Taxonomy" id="6604"/>
    <lineage>
        <taxon>Eukaryota</taxon>
        <taxon>Metazoa</taxon>
        <taxon>Spiralia</taxon>
        <taxon>Lophotrochozoa</taxon>
        <taxon>Mollusca</taxon>
        <taxon>Bivalvia</taxon>
        <taxon>Autobranchia</taxon>
        <taxon>Heteroconchia</taxon>
        <taxon>Euheterodonta</taxon>
        <taxon>Imparidentia</taxon>
        <taxon>Neoheterodontei</taxon>
        <taxon>Myida</taxon>
        <taxon>Myoidea</taxon>
        <taxon>Myidae</taxon>
        <taxon>Mya</taxon>
    </lineage>
</organism>
<protein>
    <submittedName>
        <fullName evidence="1">Uncharacterized protein</fullName>
    </submittedName>
</protein>
<dbReference type="Proteomes" id="UP001164746">
    <property type="component" value="Chromosome 12"/>
</dbReference>
<dbReference type="EMBL" id="CP111023">
    <property type="protein sequence ID" value="WAR21947.1"/>
    <property type="molecule type" value="Genomic_DNA"/>
</dbReference>
<accession>A0ABY7FK48</accession>
<name>A0ABY7FK48_MYAAR</name>
<gene>
    <name evidence="1" type="ORF">MAR_015921</name>
</gene>
<reference evidence="1" key="1">
    <citation type="submission" date="2022-11" db="EMBL/GenBank/DDBJ databases">
        <title>Centuries of genome instability and evolution in soft-shell clam transmissible cancer (bioRxiv).</title>
        <authorList>
            <person name="Hart S.F.M."/>
            <person name="Yonemitsu M.A."/>
            <person name="Giersch R.M."/>
            <person name="Beal B.F."/>
            <person name="Arriagada G."/>
            <person name="Davis B.W."/>
            <person name="Ostrander E.A."/>
            <person name="Goff S.P."/>
            <person name="Metzger M.J."/>
        </authorList>
    </citation>
    <scope>NUCLEOTIDE SEQUENCE</scope>
    <source>
        <strain evidence="1">MELC-2E11</strain>
        <tissue evidence="1">Siphon/mantle</tissue>
    </source>
</reference>